<comment type="catalytic activity">
    <reaction evidence="11">
        <text>a quinone + hydrogen sulfide + glutathione + H(+) = S-sulfanylglutathione + a quinol</text>
        <dbReference type="Rhea" id="RHEA:55156"/>
        <dbReference type="ChEBI" id="CHEBI:15378"/>
        <dbReference type="ChEBI" id="CHEBI:24646"/>
        <dbReference type="ChEBI" id="CHEBI:29919"/>
        <dbReference type="ChEBI" id="CHEBI:57925"/>
        <dbReference type="ChEBI" id="CHEBI:58905"/>
        <dbReference type="ChEBI" id="CHEBI:132124"/>
        <dbReference type="EC" id="1.8.5.8"/>
    </reaction>
    <physiologicalReaction direction="left-to-right" evidence="11">
        <dbReference type="Rhea" id="RHEA:55157"/>
    </physiologicalReaction>
</comment>
<dbReference type="GO" id="GO:0071949">
    <property type="term" value="F:FAD binding"/>
    <property type="evidence" value="ECO:0007669"/>
    <property type="project" value="TreeGrafter"/>
</dbReference>
<dbReference type="FunFam" id="3.50.50.60:FF:000034">
    <property type="entry name" value="sulfide:quinone oxidoreductase, mitochondrial"/>
    <property type="match status" value="1"/>
</dbReference>
<dbReference type="Gene3D" id="3.50.50.60">
    <property type="entry name" value="FAD/NAD(P)-binding domain"/>
    <property type="match status" value="2"/>
</dbReference>
<evidence type="ECO:0000256" key="8">
    <source>
        <dbReference type="ARBA" id="ARBA00023128"/>
    </source>
</evidence>
<keyword evidence="4" id="KW-0874">Quinone</keyword>
<gene>
    <name evidence="17" type="ORF">OSB1V03_LOCUS12827</name>
</gene>
<evidence type="ECO:0000256" key="11">
    <source>
        <dbReference type="ARBA" id="ARBA00052986"/>
    </source>
</evidence>
<keyword evidence="6" id="KW-0809">Transit peptide</keyword>
<evidence type="ECO:0000256" key="2">
    <source>
        <dbReference type="ARBA" id="ARBA00004173"/>
    </source>
</evidence>
<evidence type="ECO:0000313" key="17">
    <source>
        <dbReference type="EMBL" id="CAD7632424.1"/>
    </source>
</evidence>
<keyword evidence="5" id="KW-0274">FAD</keyword>
<comment type="similarity">
    <text evidence="13">Belongs to the SQRD family.</text>
</comment>
<comment type="subcellular location">
    <subcellularLocation>
        <location evidence="2">Mitochondrion</location>
    </subcellularLocation>
</comment>
<reference evidence="17" key="1">
    <citation type="submission" date="2020-11" db="EMBL/GenBank/DDBJ databases">
        <authorList>
            <person name="Tran Van P."/>
        </authorList>
    </citation>
    <scope>NUCLEOTIDE SEQUENCE</scope>
</reference>
<proteinExistence type="inferred from homology"/>
<dbReference type="GO" id="GO:0070224">
    <property type="term" value="F:sulfide:quinone oxidoreductase activity"/>
    <property type="evidence" value="ECO:0007669"/>
    <property type="project" value="TreeGrafter"/>
</dbReference>
<dbReference type="GO" id="GO:0070221">
    <property type="term" value="P:sulfide oxidation, using sulfide:quinone oxidoreductase"/>
    <property type="evidence" value="ECO:0007669"/>
    <property type="project" value="TreeGrafter"/>
</dbReference>
<dbReference type="GO" id="GO:0106436">
    <property type="term" value="F:glutathione-dependent sulfide quinone oxidoreductase activity"/>
    <property type="evidence" value="ECO:0007669"/>
    <property type="project" value="UniProtKB-EC"/>
</dbReference>
<dbReference type="SUPFAM" id="SSF51905">
    <property type="entry name" value="FAD/NAD(P)-binding domain"/>
    <property type="match status" value="2"/>
</dbReference>
<dbReference type="PANTHER" id="PTHR10632">
    <property type="entry name" value="SULFIDE:QUINONE OXIDOREDUCTASE"/>
    <property type="match status" value="1"/>
</dbReference>
<evidence type="ECO:0000256" key="6">
    <source>
        <dbReference type="ARBA" id="ARBA00022946"/>
    </source>
</evidence>
<keyword evidence="18" id="KW-1185">Reference proteome</keyword>
<evidence type="ECO:0000256" key="4">
    <source>
        <dbReference type="ARBA" id="ARBA00022719"/>
    </source>
</evidence>
<dbReference type="EMBL" id="CAJPIZ010010957">
    <property type="protein sequence ID" value="CAG2112854.1"/>
    <property type="molecule type" value="Genomic_DNA"/>
</dbReference>
<sequence length="361" mass="40227">PMWTLVGAGIKTLDESGRPMAKVMPKGVKWIKDRAMAIEPDQNRVRLSGANGTITYDYLLVAVGINIDWQKIVGLEEALKTPGVCSNYSAETVTKTLPAIKAMKGGNAIFTFPNTAIKCAGAPQKIMYLADAYWRQHGIRDNINVTFNTALGVIFGVKKYAESLNKVIKRKNINVNYGHNLVEVVADKKEAVFEDLQSKERKRFKYDMLHVTPPMSAPPLVAPLADPQSGYMAVDKGTLQHVKYPNIFGIGDCTNAPTSKTAAAVAGQTGVVSRNLYAVMRGKKPYAQYDGYTSCPLVTGDNKCILAEFDYDLQPLETFPINQANESRIMYYMKKDLMPNMYWYGLLRGIWNGPQFYRRII</sequence>
<evidence type="ECO:0000256" key="13">
    <source>
        <dbReference type="ARBA" id="ARBA00060891"/>
    </source>
</evidence>
<protein>
    <recommendedName>
        <fullName evidence="15">Sulfide:quinone oxidoreductase, mitochondrial</fullName>
        <ecNumber evidence="14">1.8.5.8</ecNumber>
    </recommendedName>
    <alternativeName>
        <fullName evidence="16">Sulfide quinone oxidoreductase</fullName>
    </alternativeName>
</protein>
<comment type="catalytic activity">
    <reaction evidence="9">
        <text>ubiquinone-10 + hydrogen sulfide + sulfite + 2 H(+) = ubiquinol-10 + thiosulfate</text>
        <dbReference type="Rhea" id="RHEA:38359"/>
        <dbReference type="ChEBI" id="CHEBI:15378"/>
        <dbReference type="ChEBI" id="CHEBI:17359"/>
        <dbReference type="ChEBI" id="CHEBI:29919"/>
        <dbReference type="ChEBI" id="CHEBI:33542"/>
        <dbReference type="ChEBI" id="CHEBI:46245"/>
        <dbReference type="ChEBI" id="CHEBI:64183"/>
    </reaction>
    <physiologicalReaction direction="left-to-right" evidence="9">
        <dbReference type="Rhea" id="RHEA:38360"/>
    </physiologicalReaction>
</comment>
<dbReference type="GO" id="GO:0005739">
    <property type="term" value="C:mitochondrion"/>
    <property type="evidence" value="ECO:0007669"/>
    <property type="project" value="UniProtKB-SubCell"/>
</dbReference>
<evidence type="ECO:0000256" key="9">
    <source>
        <dbReference type="ARBA" id="ARBA00051038"/>
    </source>
</evidence>
<dbReference type="InterPro" id="IPR036188">
    <property type="entry name" value="FAD/NAD-bd_sf"/>
</dbReference>
<comment type="catalytic activity">
    <reaction evidence="10">
        <text>ubiquinone-10 + hydrogen sulfide + glutathione + H(+) = S-sulfanylglutathione + ubiquinol-10</text>
        <dbReference type="Rhea" id="RHEA:62608"/>
        <dbReference type="ChEBI" id="CHEBI:15378"/>
        <dbReference type="ChEBI" id="CHEBI:29919"/>
        <dbReference type="ChEBI" id="CHEBI:46245"/>
        <dbReference type="ChEBI" id="CHEBI:57925"/>
        <dbReference type="ChEBI" id="CHEBI:58905"/>
        <dbReference type="ChEBI" id="CHEBI:64183"/>
    </reaction>
    <physiologicalReaction direction="left-to-right" evidence="10">
        <dbReference type="Rhea" id="RHEA:62609"/>
    </physiologicalReaction>
</comment>
<comment type="cofactor">
    <cofactor evidence="1">
        <name>FAD</name>
        <dbReference type="ChEBI" id="CHEBI:57692"/>
    </cofactor>
</comment>
<name>A0A7R9KZN4_9ACAR</name>
<feature type="non-terminal residue" evidence="17">
    <location>
        <position position="1"/>
    </location>
</feature>
<dbReference type="Proteomes" id="UP000759131">
    <property type="component" value="Unassembled WGS sequence"/>
</dbReference>
<evidence type="ECO:0000256" key="3">
    <source>
        <dbReference type="ARBA" id="ARBA00022630"/>
    </source>
</evidence>
<dbReference type="InterPro" id="IPR015904">
    <property type="entry name" value="Sulphide_quinone_reductase"/>
</dbReference>
<dbReference type="OrthoDB" id="5376590at2759"/>
<evidence type="ECO:0000256" key="16">
    <source>
        <dbReference type="ARBA" id="ARBA00082958"/>
    </source>
</evidence>
<evidence type="ECO:0000313" key="18">
    <source>
        <dbReference type="Proteomes" id="UP000759131"/>
    </source>
</evidence>
<dbReference type="AlphaFoldDB" id="A0A7R9KZN4"/>
<dbReference type="EMBL" id="OC865532">
    <property type="protein sequence ID" value="CAD7632424.1"/>
    <property type="molecule type" value="Genomic_DNA"/>
</dbReference>
<evidence type="ECO:0000256" key="1">
    <source>
        <dbReference type="ARBA" id="ARBA00001974"/>
    </source>
</evidence>
<dbReference type="PANTHER" id="PTHR10632:SF2">
    <property type="entry name" value="SULFIDE:QUINONE OXIDOREDUCTASE, MITOCHONDRIAL"/>
    <property type="match status" value="1"/>
</dbReference>
<keyword evidence="3" id="KW-0285">Flavoprotein</keyword>
<dbReference type="GO" id="GO:0048038">
    <property type="term" value="F:quinone binding"/>
    <property type="evidence" value="ECO:0007669"/>
    <property type="project" value="UniProtKB-KW"/>
</dbReference>
<accession>A0A7R9KZN4</accession>
<evidence type="ECO:0000256" key="12">
    <source>
        <dbReference type="ARBA" id="ARBA00059167"/>
    </source>
</evidence>
<evidence type="ECO:0000256" key="5">
    <source>
        <dbReference type="ARBA" id="ARBA00022827"/>
    </source>
</evidence>
<dbReference type="EC" id="1.8.5.8" evidence="14"/>
<evidence type="ECO:0000256" key="15">
    <source>
        <dbReference type="ARBA" id="ARBA00070160"/>
    </source>
</evidence>
<evidence type="ECO:0000256" key="10">
    <source>
        <dbReference type="ARBA" id="ARBA00052810"/>
    </source>
</evidence>
<organism evidence="17">
    <name type="scientific">Medioppia subpectinata</name>
    <dbReference type="NCBI Taxonomy" id="1979941"/>
    <lineage>
        <taxon>Eukaryota</taxon>
        <taxon>Metazoa</taxon>
        <taxon>Ecdysozoa</taxon>
        <taxon>Arthropoda</taxon>
        <taxon>Chelicerata</taxon>
        <taxon>Arachnida</taxon>
        <taxon>Acari</taxon>
        <taxon>Acariformes</taxon>
        <taxon>Sarcoptiformes</taxon>
        <taxon>Oribatida</taxon>
        <taxon>Brachypylina</taxon>
        <taxon>Oppioidea</taxon>
        <taxon>Oppiidae</taxon>
        <taxon>Medioppia</taxon>
    </lineage>
</organism>
<evidence type="ECO:0000256" key="14">
    <source>
        <dbReference type="ARBA" id="ARBA00066447"/>
    </source>
</evidence>
<comment type="function">
    <text evidence="12">Catalyzes the oxidation of hydrogen sulfide with the help of a quinone, such as ubiquinone-10, giving rise to thiosulfate and ultimately to sulfane (molecular sulfur) atoms. Requires an additional electron acceptor; can use sulfite, sulfide or cyanide (in vitro). It is believed the in vivo electron acceptor is glutathione.</text>
</comment>
<evidence type="ECO:0000256" key="7">
    <source>
        <dbReference type="ARBA" id="ARBA00023002"/>
    </source>
</evidence>
<keyword evidence="8" id="KW-0496">Mitochondrion</keyword>
<keyword evidence="7" id="KW-0560">Oxidoreductase</keyword>